<protein>
    <recommendedName>
        <fullName evidence="2">RNA 2',3'-cyclic phosphodiesterase</fullName>
        <shortName evidence="2">RNA 2',3'-CPDase</shortName>
        <ecNumber evidence="2">3.1.4.58</ecNumber>
    </recommendedName>
</protein>
<dbReference type="HAMAP" id="MF_01940">
    <property type="entry name" value="RNA_CPDase"/>
    <property type="match status" value="1"/>
</dbReference>
<keyword evidence="1 2" id="KW-0378">Hydrolase</keyword>
<feature type="active site" description="Proton acceptor" evidence="2">
    <location>
        <position position="126"/>
    </location>
</feature>
<evidence type="ECO:0000313" key="4">
    <source>
        <dbReference type="Proteomes" id="UP001143362"/>
    </source>
</evidence>
<comment type="function">
    <text evidence="2">Hydrolyzes RNA 2',3'-cyclic phosphodiester to an RNA 2'-phosphomonoester.</text>
</comment>
<dbReference type="EMBL" id="SHNN01000003">
    <property type="protein sequence ID" value="MCX2982533.1"/>
    <property type="molecule type" value="Genomic_DNA"/>
</dbReference>
<dbReference type="SUPFAM" id="SSF55144">
    <property type="entry name" value="LigT-like"/>
    <property type="match status" value="1"/>
</dbReference>
<keyword evidence="4" id="KW-1185">Reference proteome</keyword>
<feature type="active site" description="Proton donor" evidence="2">
    <location>
        <position position="44"/>
    </location>
</feature>
<dbReference type="InterPro" id="IPR009097">
    <property type="entry name" value="Cyclic_Pdiesterase"/>
</dbReference>
<feature type="short sequence motif" description="HXTX 2" evidence="2">
    <location>
        <begin position="126"/>
        <end position="129"/>
    </location>
</feature>
<comment type="caution">
    <text evidence="3">The sequence shown here is derived from an EMBL/GenBank/DDBJ whole genome shotgun (WGS) entry which is preliminary data.</text>
</comment>
<name>A0ABT3TJP3_9GAMM</name>
<evidence type="ECO:0000256" key="2">
    <source>
        <dbReference type="HAMAP-Rule" id="MF_01940"/>
    </source>
</evidence>
<dbReference type="PANTHER" id="PTHR35561:SF1">
    <property type="entry name" value="RNA 2',3'-CYCLIC PHOSPHODIESTERASE"/>
    <property type="match status" value="1"/>
</dbReference>
<feature type="short sequence motif" description="HXTX 1" evidence="2">
    <location>
        <begin position="44"/>
        <end position="47"/>
    </location>
</feature>
<proteinExistence type="inferred from homology"/>
<comment type="similarity">
    <text evidence="2">Belongs to the 2H phosphoesterase superfamily. ThpR family.</text>
</comment>
<dbReference type="EC" id="3.1.4.58" evidence="2"/>
<evidence type="ECO:0000256" key="1">
    <source>
        <dbReference type="ARBA" id="ARBA00022801"/>
    </source>
</evidence>
<gene>
    <name evidence="3" type="primary">thpR</name>
    <name evidence="3" type="ORF">EYC98_16850</name>
</gene>
<dbReference type="Gene3D" id="3.90.1140.10">
    <property type="entry name" value="Cyclic phosphodiesterase"/>
    <property type="match status" value="1"/>
</dbReference>
<reference evidence="3" key="1">
    <citation type="submission" date="2019-02" db="EMBL/GenBank/DDBJ databases">
        <authorList>
            <person name="Li S.-H."/>
        </authorList>
    </citation>
    <scope>NUCLEOTIDE SEQUENCE</scope>
    <source>
        <strain evidence="3">IMCC14734</strain>
    </source>
</reference>
<dbReference type="InterPro" id="IPR004175">
    <property type="entry name" value="RNA_CPDase"/>
</dbReference>
<accession>A0ABT3TJP3</accession>
<evidence type="ECO:0000313" key="3">
    <source>
        <dbReference type="EMBL" id="MCX2982533.1"/>
    </source>
</evidence>
<dbReference type="NCBIfam" id="TIGR02258">
    <property type="entry name" value="2_5_ligase"/>
    <property type="match status" value="1"/>
</dbReference>
<comment type="catalytic activity">
    <reaction evidence="2">
        <text>a 3'-end 2',3'-cyclophospho-ribonucleotide-RNA + H2O = a 3'-end 2'-phospho-ribonucleotide-RNA + H(+)</text>
        <dbReference type="Rhea" id="RHEA:11828"/>
        <dbReference type="Rhea" id="RHEA-COMP:10464"/>
        <dbReference type="Rhea" id="RHEA-COMP:17353"/>
        <dbReference type="ChEBI" id="CHEBI:15377"/>
        <dbReference type="ChEBI" id="CHEBI:15378"/>
        <dbReference type="ChEBI" id="CHEBI:83064"/>
        <dbReference type="ChEBI" id="CHEBI:173113"/>
        <dbReference type="EC" id="3.1.4.58"/>
    </reaction>
</comment>
<organism evidence="3 4">
    <name type="scientific">Candidatus Litorirhabdus singularis</name>
    <dbReference type="NCBI Taxonomy" id="2518993"/>
    <lineage>
        <taxon>Bacteria</taxon>
        <taxon>Pseudomonadati</taxon>
        <taxon>Pseudomonadota</taxon>
        <taxon>Gammaproteobacteria</taxon>
        <taxon>Cellvibrionales</taxon>
        <taxon>Halieaceae</taxon>
        <taxon>Candidatus Litorirhabdus</taxon>
    </lineage>
</organism>
<sequence length="187" mass="20612">MYTLTPMRAFFAFKPKPEICLNIESWRRLNWPLLARPVPVANYHMTLAFLGDINEPQLEALIDKTSTLELPSFKLTLDTTGFWSKTGILWLGPSTPPAALNQLAQALGSVASSCQLPVARSQFKPHLTLARRVNPPPGAPLQLPEFSCACSSFALFESSQGKHGVSYHTVAEWALHPSAGKRQLNQS</sequence>
<dbReference type="PANTHER" id="PTHR35561">
    <property type="entry name" value="RNA 2',3'-CYCLIC PHOSPHODIESTERASE"/>
    <property type="match status" value="1"/>
</dbReference>
<dbReference type="Proteomes" id="UP001143362">
    <property type="component" value="Unassembled WGS sequence"/>
</dbReference>
<dbReference type="Pfam" id="PF13563">
    <property type="entry name" value="2_5_RNA_ligase2"/>
    <property type="match status" value="1"/>
</dbReference>